<dbReference type="InterPro" id="IPR007627">
    <property type="entry name" value="RNA_pol_sigma70_r2"/>
</dbReference>
<dbReference type="HOGENOM" id="CLU_047691_9_3_5"/>
<dbReference type="Pfam" id="PF04545">
    <property type="entry name" value="Sigma70_r4"/>
    <property type="match status" value="1"/>
</dbReference>
<dbReference type="STRING" id="582402.Hbal_1324"/>
<dbReference type="PANTHER" id="PTHR43133">
    <property type="entry name" value="RNA POLYMERASE ECF-TYPE SIGMA FACTO"/>
    <property type="match status" value="1"/>
</dbReference>
<dbReference type="InterPro" id="IPR036388">
    <property type="entry name" value="WH-like_DNA-bd_sf"/>
</dbReference>
<proteinExistence type="inferred from homology"/>
<evidence type="ECO:0000313" key="9">
    <source>
        <dbReference type="EMBL" id="ACT59016.1"/>
    </source>
</evidence>
<dbReference type="PANTHER" id="PTHR43133:SF62">
    <property type="entry name" value="RNA POLYMERASE SIGMA FACTOR SIGZ"/>
    <property type="match status" value="1"/>
</dbReference>
<evidence type="ECO:0000256" key="2">
    <source>
        <dbReference type="ARBA" id="ARBA00023015"/>
    </source>
</evidence>
<dbReference type="GO" id="GO:0003677">
    <property type="term" value="F:DNA binding"/>
    <property type="evidence" value="ECO:0007669"/>
    <property type="project" value="UniProtKB-KW"/>
</dbReference>
<dbReference type="Pfam" id="PF04542">
    <property type="entry name" value="Sigma70_r2"/>
    <property type="match status" value="1"/>
</dbReference>
<dbReference type="Gene3D" id="1.10.1740.10">
    <property type="match status" value="1"/>
</dbReference>
<dbReference type="AlphaFoldDB" id="C6XIS1"/>
<organism evidence="9 10">
    <name type="scientific">Hirschia baltica (strain ATCC 49814 / DSM 5838 / IFAM 1418)</name>
    <dbReference type="NCBI Taxonomy" id="582402"/>
    <lineage>
        <taxon>Bacteria</taxon>
        <taxon>Pseudomonadati</taxon>
        <taxon>Pseudomonadota</taxon>
        <taxon>Alphaproteobacteria</taxon>
        <taxon>Hyphomonadales</taxon>
        <taxon>Hyphomonadaceae</taxon>
        <taxon>Hirschia</taxon>
    </lineage>
</organism>
<reference evidence="10" key="1">
    <citation type="journal article" date="2011" name="J. Bacteriol.">
        <title>Genome sequences of eight morphologically diverse alphaproteobacteria.</title>
        <authorList>
            <consortium name="US DOE Joint Genome Institute"/>
            <person name="Brown P.J."/>
            <person name="Kysela D.T."/>
            <person name="Buechlein A."/>
            <person name="Hemmerich C."/>
            <person name="Brun Y.V."/>
        </authorList>
    </citation>
    <scope>NUCLEOTIDE SEQUENCE [LARGE SCALE GENOMIC DNA]</scope>
    <source>
        <strain evidence="10">ATCC 49814 / DSM 5838 / IFAM 1418</strain>
    </source>
</reference>
<dbReference type="PROSITE" id="PS01063">
    <property type="entry name" value="SIGMA70_ECF"/>
    <property type="match status" value="1"/>
</dbReference>
<accession>C6XIS1</accession>
<dbReference type="InterPro" id="IPR013325">
    <property type="entry name" value="RNA_pol_sigma_r2"/>
</dbReference>
<evidence type="ECO:0000256" key="1">
    <source>
        <dbReference type="ARBA" id="ARBA00010641"/>
    </source>
</evidence>
<name>C6XIS1_HIRBI</name>
<keyword evidence="4 6" id="KW-0238">DNA-binding</keyword>
<dbReference type="NCBIfam" id="TIGR02937">
    <property type="entry name" value="sigma70-ECF"/>
    <property type="match status" value="1"/>
</dbReference>
<evidence type="ECO:0000256" key="6">
    <source>
        <dbReference type="RuleBase" id="RU000716"/>
    </source>
</evidence>
<dbReference type="InterPro" id="IPR007630">
    <property type="entry name" value="RNA_pol_sigma70_r4"/>
</dbReference>
<keyword evidence="10" id="KW-1185">Reference proteome</keyword>
<protein>
    <recommendedName>
        <fullName evidence="6">RNA polymerase sigma factor</fullName>
    </recommendedName>
</protein>
<feature type="domain" description="RNA polymerase sigma-70 region 2" evidence="7">
    <location>
        <begin position="101"/>
        <end position="169"/>
    </location>
</feature>
<dbReference type="InterPro" id="IPR014284">
    <property type="entry name" value="RNA_pol_sigma-70_dom"/>
</dbReference>
<dbReference type="GO" id="GO:0016987">
    <property type="term" value="F:sigma factor activity"/>
    <property type="evidence" value="ECO:0007669"/>
    <property type="project" value="UniProtKB-KW"/>
</dbReference>
<sequence>MCDPNTKEVIRPSLSLVLAIMNTLNPIQKTDHRRLHIRRKPANSAIARRSGRMQVVREVGESQLVLEQERQILVERELSVNWSPDLLLVGQSKDRDAFSRLFDHFAPRVKSQMLKYGASNEMAEEIVQETFVLVWRKASQYSEDKAAVSTWIFTIARNKRIDLLRRQNRPEPDVNDPAFHPDPILTGDDVLTGKQRALAVQRAMEKLPQSQKEVLQRSYFSDETHIEIAESLKTPLGTVKSRMRLALSKLRALIDEDLGEGSI</sequence>
<comment type="similarity">
    <text evidence="1 6">Belongs to the sigma-70 factor family. ECF subfamily.</text>
</comment>
<dbReference type="SUPFAM" id="SSF88659">
    <property type="entry name" value="Sigma3 and sigma4 domains of RNA polymerase sigma factors"/>
    <property type="match status" value="1"/>
</dbReference>
<keyword evidence="3 6" id="KW-0731">Sigma factor</keyword>
<dbReference type="Proteomes" id="UP000002745">
    <property type="component" value="Chromosome"/>
</dbReference>
<evidence type="ECO:0000313" key="10">
    <source>
        <dbReference type="Proteomes" id="UP000002745"/>
    </source>
</evidence>
<keyword evidence="5 6" id="KW-0804">Transcription</keyword>
<feature type="domain" description="RNA polymerase sigma-70 region 4" evidence="8">
    <location>
        <begin position="203"/>
        <end position="252"/>
    </location>
</feature>
<dbReference type="InterPro" id="IPR000838">
    <property type="entry name" value="RNA_pol_sigma70_ECF_CS"/>
</dbReference>
<dbReference type="CDD" id="cd06171">
    <property type="entry name" value="Sigma70_r4"/>
    <property type="match status" value="1"/>
</dbReference>
<evidence type="ECO:0000256" key="5">
    <source>
        <dbReference type="ARBA" id="ARBA00023163"/>
    </source>
</evidence>
<dbReference type="InterPro" id="IPR039425">
    <property type="entry name" value="RNA_pol_sigma-70-like"/>
</dbReference>
<keyword evidence="2 6" id="KW-0805">Transcription regulation</keyword>
<dbReference type="Gene3D" id="1.10.10.10">
    <property type="entry name" value="Winged helix-like DNA-binding domain superfamily/Winged helix DNA-binding domain"/>
    <property type="match status" value="1"/>
</dbReference>
<dbReference type="SUPFAM" id="SSF88946">
    <property type="entry name" value="Sigma2 domain of RNA polymerase sigma factors"/>
    <property type="match status" value="1"/>
</dbReference>
<dbReference type="eggNOG" id="COG1595">
    <property type="taxonomic scope" value="Bacteria"/>
</dbReference>
<evidence type="ECO:0000256" key="4">
    <source>
        <dbReference type="ARBA" id="ARBA00023125"/>
    </source>
</evidence>
<evidence type="ECO:0000259" key="8">
    <source>
        <dbReference type="Pfam" id="PF04545"/>
    </source>
</evidence>
<evidence type="ECO:0000259" key="7">
    <source>
        <dbReference type="Pfam" id="PF04542"/>
    </source>
</evidence>
<gene>
    <name evidence="9" type="ordered locus">Hbal_1324</name>
</gene>
<dbReference type="KEGG" id="hba:Hbal_1324"/>
<dbReference type="GO" id="GO:0006352">
    <property type="term" value="P:DNA-templated transcription initiation"/>
    <property type="evidence" value="ECO:0007669"/>
    <property type="project" value="InterPro"/>
</dbReference>
<dbReference type="InterPro" id="IPR013324">
    <property type="entry name" value="RNA_pol_sigma_r3/r4-like"/>
</dbReference>
<evidence type="ECO:0000256" key="3">
    <source>
        <dbReference type="ARBA" id="ARBA00023082"/>
    </source>
</evidence>
<dbReference type="EMBL" id="CP001678">
    <property type="protein sequence ID" value="ACT59016.1"/>
    <property type="molecule type" value="Genomic_DNA"/>
</dbReference>